<dbReference type="Proteomes" id="UP000437974">
    <property type="component" value="Segment"/>
</dbReference>
<protein>
    <submittedName>
        <fullName evidence="1">Uncharacterized protein</fullName>
    </submittedName>
</protein>
<dbReference type="EMBL" id="MN562221">
    <property type="protein sequence ID" value="QGZ14396.1"/>
    <property type="molecule type" value="Genomic_DNA"/>
</dbReference>
<dbReference type="RefSeq" id="YP_009853385.1">
    <property type="nucleotide sequence ID" value="NC_048821.1"/>
</dbReference>
<keyword evidence="2" id="KW-1185">Reference proteome</keyword>
<name>A0A6B9JDS7_9CAUD</name>
<evidence type="ECO:0000313" key="1">
    <source>
        <dbReference type="EMBL" id="QGZ14396.1"/>
    </source>
</evidence>
<accession>A0A6B9JDS7</accession>
<dbReference type="GeneID" id="55624069"/>
<dbReference type="KEGG" id="vg:55624069"/>
<sequence length="115" mass="11904">MEISKTNKARIASGLATVANTVIAEKVFDSHAIAGYHAVTGGLHTATVQVDEEQDFSTTDAVIYGAGMVAGGTIASAVFKGIGRLFSGDSTESEEDTDEINQVITEVTGLQNPDA</sequence>
<reference evidence="1 2" key="1">
    <citation type="submission" date="2019-10" db="EMBL/GenBank/DDBJ databases">
        <title>Draft genome sequence of Photobacterium phage PDCC-1.</title>
        <authorList>
            <person name="Quiroz-Guzman E."/>
        </authorList>
    </citation>
    <scope>NUCLEOTIDE SEQUENCE [LARGE SCALE GENOMIC DNA]</scope>
</reference>
<organism evidence="1 2">
    <name type="scientific">Photobacterium phage PDCC-1</name>
    <dbReference type="NCBI Taxonomy" id="2664246"/>
    <lineage>
        <taxon>Viruses</taxon>
        <taxon>Duplodnaviria</taxon>
        <taxon>Heunggongvirae</taxon>
        <taxon>Uroviricota</taxon>
        <taxon>Caudoviricetes</taxon>
        <taxon>Chimalliviridae</taxon>
        <taxon>Gorgonvirinae</taxon>
        <taxon>Aphroditevirus</taxon>
        <taxon>Aphroditevirus PDCC1</taxon>
    </lineage>
</organism>
<proteinExistence type="predicted"/>
<evidence type="ECO:0000313" key="2">
    <source>
        <dbReference type="Proteomes" id="UP000437974"/>
    </source>
</evidence>